<proteinExistence type="predicted"/>
<dbReference type="EMBL" id="KN835141">
    <property type="protein sequence ID" value="KIK48000.1"/>
    <property type="molecule type" value="Genomic_DNA"/>
</dbReference>
<gene>
    <name evidence="1" type="ORF">CY34DRAFT_798607</name>
</gene>
<name>A0A0D0ACU0_9AGAM</name>
<reference evidence="2" key="2">
    <citation type="submission" date="2015-01" db="EMBL/GenBank/DDBJ databases">
        <title>Evolutionary Origins and Diversification of the Mycorrhizal Mutualists.</title>
        <authorList>
            <consortium name="DOE Joint Genome Institute"/>
            <consortium name="Mycorrhizal Genomics Consortium"/>
            <person name="Kohler A."/>
            <person name="Kuo A."/>
            <person name="Nagy L.G."/>
            <person name="Floudas D."/>
            <person name="Copeland A."/>
            <person name="Barry K.W."/>
            <person name="Cichocki N."/>
            <person name="Veneault-Fourrey C."/>
            <person name="LaButti K."/>
            <person name="Lindquist E.A."/>
            <person name="Lipzen A."/>
            <person name="Lundell T."/>
            <person name="Morin E."/>
            <person name="Murat C."/>
            <person name="Riley R."/>
            <person name="Ohm R."/>
            <person name="Sun H."/>
            <person name="Tunlid A."/>
            <person name="Henrissat B."/>
            <person name="Grigoriev I.V."/>
            <person name="Hibbett D.S."/>
            <person name="Martin F."/>
        </authorList>
    </citation>
    <scope>NUCLEOTIDE SEQUENCE [LARGE SCALE GENOMIC DNA]</scope>
    <source>
        <strain evidence="2">UH-Slu-Lm8-n1</strain>
    </source>
</reference>
<organism evidence="1 2">
    <name type="scientific">Suillus luteus UH-Slu-Lm8-n1</name>
    <dbReference type="NCBI Taxonomy" id="930992"/>
    <lineage>
        <taxon>Eukaryota</taxon>
        <taxon>Fungi</taxon>
        <taxon>Dikarya</taxon>
        <taxon>Basidiomycota</taxon>
        <taxon>Agaricomycotina</taxon>
        <taxon>Agaricomycetes</taxon>
        <taxon>Agaricomycetidae</taxon>
        <taxon>Boletales</taxon>
        <taxon>Suillineae</taxon>
        <taxon>Suillaceae</taxon>
        <taxon>Suillus</taxon>
    </lineage>
</organism>
<evidence type="ECO:0000313" key="1">
    <source>
        <dbReference type="EMBL" id="KIK48000.1"/>
    </source>
</evidence>
<dbReference type="InParanoid" id="A0A0D0ACU0"/>
<protein>
    <submittedName>
        <fullName evidence="1">Uncharacterized protein</fullName>
    </submittedName>
</protein>
<dbReference type="AlphaFoldDB" id="A0A0D0ACU0"/>
<sequence>MDRSRLASSNSIGLTFNYFQRIAYGCPTVPLKKTVAPAFNSLLLTSSLKSQRSSLADPLA</sequence>
<accession>A0A0D0ACU0</accession>
<reference evidence="1 2" key="1">
    <citation type="submission" date="2014-04" db="EMBL/GenBank/DDBJ databases">
        <authorList>
            <consortium name="DOE Joint Genome Institute"/>
            <person name="Kuo A."/>
            <person name="Ruytinx J."/>
            <person name="Rineau F."/>
            <person name="Colpaert J."/>
            <person name="Kohler A."/>
            <person name="Nagy L.G."/>
            <person name="Floudas D."/>
            <person name="Copeland A."/>
            <person name="Barry K.W."/>
            <person name="Cichocki N."/>
            <person name="Veneault-Fourrey C."/>
            <person name="LaButti K."/>
            <person name="Lindquist E.A."/>
            <person name="Lipzen A."/>
            <person name="Lundell T."/>
            <person name="Morin E."/>
            <person name="Murat C."/>
            <person name="Sun H."/>
            <person name="Tunlid A."/>
            <person name="Henrissat B."/>
            <person name="Grigoriev I.V."/>
            <person name="Hibbett D.S."/>
            <person name="Martin F."/>
            <person name="Nordberg H.P."/>
            <person name="Cantor M.N."/>
            <person name="Hua S.X."/>
        </authorList>
    </citation>
    <scope>NUCLEOTIDE SEQUENCE [LARGE SCALE GENOMIC DNA]</scope>
    <source>
        <strain evidence="1 2">UH-Slu-Lm8-n1</strain>
    </source>
</reference>
<evidence type="ECO:0000313" key="2">
    <source>
        <dbReference type="Proteomes" id="UP000054485"/>
    </source>
</evidence>
<dbReference type="HOGENOM" id="CLU_2943330_0_0_1"/>
<dbReference type="Proteomes" id="UP000054485">
    <property type="component" value="Unassembled WGS sequence"/>
</dbReference>
<keyword evidence="2" id="KW-1185">Reference proteome</keyword>